<feature type="domain" description="EamA" evidence="7">
    <location>
        <begin position="8"/>
        <end position="141"/>
    </location>
</feature>
<protein>
    <submittedName>
        <fullName evidence="8">DMT family transporter</fullName>
    </submittedName>
</protein>
<feature type="transmembrane region" description="Helical" evidence="6">
    <location>
        <begin position="69"/>
        <end position="88"/>
    </location>
</feature>
<dbReference type="InterPro" id="IPR050638">
    <property type="entry name" value="AA-Vitamin_Transporters"/>
</dbReference>
<accession>A0A502KR86</accession>
<evidence type="ECO:0000256" key="5">
    <source>
        <dbReference type="ARBA" id="ARBA00023136"/>
    </source>
</evidence>
<feature type="transmembrane region" description="Helical" evidence="6">
    <location>
        <begin position="128"/>
        <end position="146"/>
    </location>
</feature>
<dbReference type="RefSeq" id="WP_140605634.1">
    <property type="nucleotide sequence ID" value="NZ_SAWY01000041.1"/>
</dbReference>
<evidence type="ECO:0000256" key="4">
    <source>
        <dbReference type="ARBA" id="ARBA00022989"/>
    </source>
</evidence>
<feature type="transmembrane region" description="Helical" evidence="6">
    <location>
        <begin position="40"/>
        <end position="57"/>
    </location>
</feature>
<reference evidence="8 9" key="1">
    <citation type="submission" date="2019-01" db="EMBL/GenBank/DDBJ databases">
        <title>Litorilituus lipolytica sp. nov., isolated from intertidal sand of the Yellow Sea in China.</title>
        <authorList>
            <person name="Liu A."/>
        </authorList>
    </citation>
    <scope>NUCLEOTIDE SEQUENCE [LARGE SCALE GENOMIC DNA]</scope>
    <source>
        <strain evidence="8 9">RZ04</strain>
    </source>
</reference>
<dbReference type="Proteomes" id="UP000315303">
    <property type="component" value="Unassembled WGS sequence"/>
</dbReference>
<feature type="transmembrane region" description="Helical" evidence="6">
    <location>
        <begin position="94"/>
        <end position="116"/>
    </location>
</feature>
<keyword evidence="3 6" id="KW-0812">Transmembrane</keyword>
<name>A0A502KR86_9GAMM</name>
<dbReference type="PANTHER" id="PTHR32322:SF2">
    <property type="entry name" value="EAMA DOMAIN-CONTAINING PROTEIN"/>
    <property type="match status" value="1"/>
</dbReference>
<dbReference type="Pfam" id="PF00892">
    <property type="entry name" value="EamA"/>
    <property type="match status" value="2"/>
</dbReference>
<gene>
    <name evidence="8" type="ORF">EPA86_17255</name>
</gene>
<feature type="transmembrane region" description="Helical" evidence="6">
    <location>
        <begin position="12"/>
        <end position="34"/>
    </location>
</feature>
<dbReference type="EMBL" id="SAWY01000041">
    <property type="protein sequence ID" value="TPH12103.1"/>
    <property type="molecule type" value="Genomic_DNA"/>
</dbReference>
<evidence type="ECO:0000256" key="6">
    <source>
        <dbReference type="SAM" id="Phobius"/>
    </source>
</evidence>
<keyword evidence="4 6" id="KW-1133">Transmembrane helix</keyword>
<feature type="transmembrane region" description="Helical" evidence="6">
    <location>
        <begin position="185"/>
        <end position="204"/>
    </location>
</feature>
<dbReference type="SUPFAM" id="SSF103481">
    <property type="entry name" value="Multidrug resistance efflux transporter EmrE"/>
    <property type="match status" value="2"/>
</dbReference>
<dbReference type="AlphaFoldDB" id="A0A502KR86"/>
<evidence type="ECO:0000313" key="9">
    <source>
        <dbReference type="Proteomes" id="UP000315303"/>
    </source>
</evidence>
<feature type="transmembrane region" description="Helical" evidence="6">
    <location>
        <begin position="276"/>
        <end position="292"/>
    </location>
</feature>
<dbReference type="GO" id="GO:0016020">
    <property type="term" value="C:membrane"/>
    <property type="evidence" value="ECO:0007669"/>
    <property type="project" value="UniProtKB-SubCell"/>
</dbReference>
<feature type="transmembrane region" description="Helical" evidence="6">
    <location>
        <begin position="216"/>
        <end position="241"/>
    </location>
</feature>
<comment type="caution">
    <text evidence="8">The sequence shown here is derived from an EMBL/GenBank/DDBJ whole genome shotgun (WGS) entry which is preliminary data.</text>
</comment>
<comment type="subcellular location">
    <subcellularLocation>
        <location evidence="1">Membrane</location>
        <topology evidence="1">Multi-pass membrane protein</topology>
    </subcellularLocation>
</comment>
<sequence length="309" mass="33481">MSISSKSIAIIGLWLLALIWGSNFMLMKIAVWHISPTQVVLVRVAFGFIPVFAYALFKKEIKFAHVKHLHHFVVMSLFATVLNLYGFVKGTELLQSGIAGAMSGAAPIFAFIVAVIFLPQETFSIKKLFGITVGFLGVLLIANPFSNELKSFAIEGVLFMVMASVCLGASFVYSSRFISPLKLSASALTTYQLGIALIILLVVIDFDGLSNINKNTLVFSSVTLGLGFLGTGIACIIYYFIIDQLGAVKAASVSYITPVVALLIGSFIALEPIGKKEYFAAALITLGVYLLNNRTKRKAMNLREVTSTL</sequence>
<evidence type="ECO:0000256" key="1">
    <source>
        <dbReference type="ARBA" id="ARBA00004141"/>
    </source>
</evidence>
<keyword evidence="5 6" id="KW-0472">Membrane</keyword>
<dbReference type="InterPro" id="IPR037185">
    <property type="entry name" value="EmrE-like"/>
</dbReference>
<comment type="similarity">
    <text evidence="2">Belongs to the EamA transporter family.</text>
</comment>
<feature type="transmembrane region" description="Helical" evidence="6">
    <location>
        <begin position="253"/>
        <end position="270"/>
    </location>
</feature>
<feature type="domain" description="EamA" evidence="7">
    <location>
        <begin position="156"/>
        <end position="292"/>
    </location>
</feature>
<evidence type="ECO:0000256" key="3">
    <source>
        <dbReference type="ARBA" id="ARBA00022692"/>
    </source>
</evidence>
<dbReference type="InterPro" id="IPR000620">
    <property type="entry name" value="EamA_dom"/>
</dbReference>
<evidence type="ECO:0000256" key="2">
    <source>
        <dbReference type="ARBA" id="ARBA00007362"/>
    </source>
</evidence>
<feature type="transmembrane region" description="Helical" evidence="6">
    <location>
        <begin position="152"/>
        <end position="173"/>
    </location>
</feature>
<keyword evidence="9" id="KW-1185">Reference proteome</keyword>
<organism evidence="8 9">
    <name type="scientific">Litorilituus lipolyticus</name>
    <dbReference type="NCBI Taxonomy" id="2491017"/>
    <lineage>
        <taxon>Bacteria</taxon>
        <taxon>Pseudomonadati</taxon>
        <taxon>Pseudomonadota</taxon>
        <taxon>Gammaproteobacteria</taxon>
        <taxon>Alteromonadales</taxon>
        <taxon>Colwelliaceae</taxon>
        <taxon>Litorilituus</taxon>
    </lineage>
</organism>
<dbReference type="PANTHER" id="PTHR32322">
    <property type="entry name" value="INNER MEMBRANE TRANSPORTER"/>
    <property type="match status" value="1"/>
</dbReference>
<dbReference type="OrthoDB" id="9810556at2"/>
<evidence type="ECO:0000259" key="7">
    <source>
        <dbReference type="Pfam" id="PF00892"/>
    </source>
</evidence>
<proteinExistence type="inferred from homology"/>
<evidence type="ECO:0000313" key="8">
    <source>
        <dbReference type="EMBL" id="TPH12103.1"/>
    </source>
</evidence>